<dbReference type="KEGG" id="tpv:TP01_0366"/>
<dbReference type="GO" id="GO:0071942">
    <property type="term" value="C:XPC complex"/>
    <property type="evidence" value="ECO:0007669"/>
    <property type="project" value="TreeGrafter"/>
</dbReference>
<dbReference type="GO" id="GO:0005737">
    <property type="term" value="C:cytoplasm"/>
    <property type="evidence" value="ECO:0007669"/>
    <property type="project" value="TreeGrafter"/>
</dbReference>
<dbReference type="eggNOG" id="KOG2179">
    <property type="taxonomic scope" value="Eukaryota"/>
</dbReference>
<evidence type="ECO:0000259" key="1">
    <source>
        <dbReference type="SMART" id="SM01030"/>
    </source>
</evidence>
<dbReference type="GO" id="GO:0006298">
    <property type="term" value="P:mismatch repair"/>
    <property type="evidence" value="ECO:0007669"/>
    <property type="project" value="TreeGrafter"/>
</dbReference>
<gene>
    <name evidence="3" type="ordered locus">TP01_0366</name>
</gene>
<dbReference type="OMA" id="CEFFDTK"/>
<dbReference type="InterPro" id="IPR004583">
    <property type="entry name" value="DNA_repair_Rad4"/>
</dbReference>
<dbReference type="PANTHER" id="PTHR12135">
    <property type="entry name" value="DNA REPAIR PROTEIN XP-C / RAD4"/>
    <property type="match status" value="1"/>
</dbReference>
<dbReference type="GO" id="GO:0006289">
    <property type="term" value="P:nucleotide-excision repair"/>
    <property type="evidence" value="ECO:0007669"/>
    <property type="project" value="InterPro"/>
</dbReference>
<proteinExistence type="predicted"/>
<evidence type="ECO:0000259" key="2">
    <source>
        <dbReference type="SMART" id="SM01032"/>
    </source>
</evidence>
<sequence length="524" mass="61484">MSSDSDGFDLHIQALEEWYKNLSSESKSDLSLIKYKDLPKDKEKYYKTIESYKEKCLALCLVGNVSFINSVIDSPLFKPTVEHSYIKITPLKKGEYYFKLLRAFQTFKAHFDLMTMGVWCEFFDTKERFWKYVDFSGPKFDISTYSYSDSPKSEDKSDLNRATKKLRTENVNRNSNGVSKDREISFENNSETSYKGYLYIQRGRKMFIYNMNNKLEVKAIVVFPSYNYKISRMLRVKDFPFELVNAAHSLKVSIINNKNYGTIGLNKNLFILSCNICGIVSEITPKYVQECLLYQRRSSFIEWFDEFLLSLNQRRIRRLTSSFDKSGFDSFNLAERLDIHVINANMLERVDAKLINILKKTYPIPRSKVHFTNHPIYVLKSQIKKNFILKENSVPITSFGDDSVYLKENLVEIKTKLGWHKENRRVISGSNPVHTTHSRHRHVPENSVYIKSEYYENLENICKRNKIFFKRAFSSFHYEDGSVKAKINGVLIRASDLQSFLKLYDGILIDSLVMCRVHRIDFRE</sequence>
<dbReference type="GO" id="GO:0000111">
    <property type="term" value="C:nucleotide-excision repair factor 2 complex"/>
    <property type="evidence" value="ECO:0007669"/>
    <property type="project" value="TreeGrafter"/>
</dbReference>
<dbReference type="Proteomes" id="UP000001949">
    <property type="component" value="Unassembled WGS sequence"/>
</dbReference>
<keyword evidence="4" id="KW-1185">Reference proteome</keyword>
<evidence type="ECO:0000313" key="4">
    <source>
        <dbReference type="Proteomes" id="UP000001949"/>
    </source>
</evidence>
<accession>Q4N8U8</accession>
<name>Q4N8U8_THEPA</name>
<dbReference type="SMART" id="SM01032">
    <property type="entry name" value="BHD_3"/>
    <property type="match status" value="1"/>
</dbReference>
<feature type="domain" description="Rad4 beta-hairpin" evidence="2">
    <location>
        <begin position="443"/>
        <end position="504"/>
    </location>
</feature>
<feature type="domain" description="Rad4 beta-hairpin" evidence="1">
    <location>
        <begin position="360"/>
        <end position="411"/>
    </location>
</feature>
<dbReference type="PANTHER" id="PTHR12135:SF0">
    <property type="entry name" value="DNA REPAIR PROTEIN COMPLEMENTING XP-C CELLS"/>
    <property type="match status" value="1"/>
</dbReference>
<dbReference type="Pfam" id="PF10403">
    <property type="entry name" value="BHD_1"/>
    <property type="match status" value="1"/>
</dbReference>
<dbReference type="AlphaFoldDB" id="Q4N8U8"/>
<reference evidence="3 4" key="1">
    <citation type="journal article" date="2005" name="Science">
        <title>Genome sequence of Theileria parva, a bovine pathogen that transforms lymphocytes.</title>
        <authorList>
            <person name="Gardner M.J."/>
            <person name="Bishop R."/>
            <person name="Shah T."/>
            <person name="de Villiers E.P."/>
            <person name="Carlton J.M."/>
            <person name="Hall N."/>
            <person name="Ren Q."/>
            <person name="Paulsen I.T."/>
            <person name="Pain A."/>
            <person name="Berriman M."/>
            <person name="Wilson R.J.M."/>
            <person name="Sato S."/>
            <person name="Ralph S.A."/>
            <person name="Mann D.J."/>
            <person name="Xiong Z."/>
            <person name="Shallom S.J."/>
            <person name="Weidman J."/>
            <person name="Jiang L."/>
            <person name="Lynn J."/>
            <person name="Weaver B."/>
            <person name="Shoaibi A."/>
            <person name="Domingo A.R."/>
            <person name="Wasawo D."/>
            <person name="Crabtree J."/>
            <person name="Wortman J.R."/>
            <person name="Haas B."/>
            <person name="Angiuoli S.V."/>
            <person name="Creasy T.H."/>
            <person name="Lu C."/>
            <person name="Suh B."/>
            <person name="Silva J.C."/>
            <person name="Utterback T.R."/>
            <person name="Feldblyum T.V."/>
            <person name="Pertea M."/>
            <person name="Allen J."/>
            <person name="Nierman W.C."/>
            <person name="Taracha E.L.N."/>
            <person name="Salzberg S.L."/>
            <person name="White O.R."/>
            <person name="Fitzhugh H.A."/>
            <person name="Morzaria S."/>
            <person name="Venter J.C."/>
            <person name="Fraser C.M."/>
            <person name="Nene V."/>
        </authorList>
    </citation>
    <scope>NUCLEOTIDE SEQUENCE [LARGE SCALE GENOMIC DNA]</scope>
    <source>
        <strain evidence="3 4">Muguga</strain>
    </source>
</reference>
<dbReference type="EMBL" id="AAGK01000001">
    <property type="protein sequence ID" value="EAN33610.1"/>
    <property type="molecule type" value="Genomic_DNA"/>
</dbReference>
<dbReference type="GO" id="GO:0003697">
    <property type="term" value="F:single-stranded DNA binding"/>
    <property type="evidence" value="ECO:0007669"/>
    <property type="project" value="TreeGrafter"/>
</dbReference>
<evidence type="ECO:0000313" key="3">
    <source>
        <dbReference type="EMBL" id="EAN33610.1"/>
    </source>
</evidence>
<dbReference type="STRING" id="5875.Q4N8U8"/>
<protein>
    <submittedName>
        <fullName evidence="3">Uncharacterized protein</fullName>
    </submittedName>
</protein>
<dbReference type="InterPro" id="IPR018326">
    <property type="entry name" value="Rad4_beta-hairpin_dom1"/>
</dbReference>
<comment type="caution">
    <text evidence="3">The sequence shown here is derived from an EMBL/GenBank/DDBJ whole genome shotgun (WGS) entry which is preliminary data.</text>
</comment>
<organism evidence="3 4">
    <name type="scientific">Theileria parva</name>
    <name type="common">East coast fever infection agent</name>
    <dbReference type="NCBI Taxonomy" id="5875"/>
    <lineage>
        <taxon>Eukaryota</taxon>
        <taxon>Sar</taxon>
        <taxon>Alveolata</taxon>
        <taxon>Apicomplexa</taxon>
        <taxon>Aconoidasida</taxon>
        <taxon>Piroplasmida</taxon>
        <taxon>Theileriidae</taxon>
        <taxon>Theileria</taxon>
    </lineage>
</organism>
<dbReference type="GO" id="GO:0003684">
    <property type="term" value="F:damaged DNA binding"/>
    <property type="evidence" value="ECO:0007669"/>
    <property type="project" value="InterPro"/>
</dbReference>
<dbReference type="InterPro" id="IPR018328">
    <property type="entry name" value="Rad4_beta-hairpin_dom3"/>
</dbReference>
<dbReference type="InParanoid" id="Q4N8U8"/>
<dbReference type="VEuPathDB" id="PiroplasmaDB:TpMuguga_01g00366"/>
<dbReference type="SMART" id="SM01030">
    <property type="entry name" value="BHD_1"/>
    <property type="match status" value="1"/>
</dbReference>